<evidence type="ECO:0000313" key="2">
    <source>
        <dbReference type="Proteomes" id="UP000615796"/>
    </source>
</evidence>
<reference evidence="1" key="1">
    <citation type="submission" date="2020-08" db="EMBL/GenBank/DDBJ databases">
        <title>Genome Sequencing and Pan-Genome Analysis of Migratory bird Vibrio Strains, Inner Mongolia.</title>
        <authorList>
            <person name="Zheng L."/>
        </authorList>
    </citation>
    <scope>NUCLEOTIDE SEQUENCE</scope>
    <source>
        <strain evidence="1">M13F</strain>
    </source>
</reference>
<dbReference type="InterPro" id="IPR045508">
    <property type="entry name" value="DUF6482"/>
</dbReference>
<dbReference type="EMBL" id="JACRUP010000001">
    <property type="protein sequence ID" value="MBC5850098.1"/>
    <property type="molecule type" value="Genomic_DNA"/>
</dbReference>
<dbReference type="Pfam" id="PF20090">
    <property type="entry name" value="DUF6482"/>
    <property type="match status" value="1"/>
</dbReference>
<gene>
    <name evidence="1" type="ORF">H8Q88_03890</name>
</gene>
<proteinExistence type="predicted"/>
<dbReference type="Proteomes" id="UP000615796">
    <property type="component" value="Unassembled WGS sequence"/>
</dbReference>
<organism evidence="1 2">
    <name type="scientific">Vibrio metschnikovii</name>
    <dbReference type="NCBI Taxonomy" id="28172"/>
    <lineage>
        <taxon>Bacteria</taxon>
        <taxon>Pseudomonadati</taxon>
        <taxon>Pseudomonadota</taxon>
        <taxon>Gammaproteobacteria</taxon>
        <taxon>Vibrionales</taxon>
        <taxon>Vibrionaceae</taxon>
        <taxon>Vibrio</taxon>
    </lineage>
</organism>
<dbReference type="AlphaFoldDB" id="A0A9X0ULI3"/>
<dbReference type="RefSeq" id="WP_187025335.1">
    <property type="nucleotide sequence ID" value="NZ_CAWQLT010000001.1"/>
</dbReference>
<keyword evidence="2" id="KW-1185">Reference proteome</keyword>
<sequence length="101" mass="12019">MRQTLTTLEQYFYINKLIIHALDMALYQASVIIDDQEYWVVDNNDNLLKTHSIVEMQKRCRKLNTQQQVLRHQSPYDEMIGTPIRQGDNTLEVPLRDNGYY</sequence>
<comment type="caution">
    <text evidence="1">The sequence shown here is derived from an EMBL/GenBank/DDBJ whole genome shotgun (WGS) entry which is preliminary data.</text>
</comment>
<name>A0A9X0ULI3_VIBME</name>
<protein>
    <submittedName>
        <fullName evidence="1">Uncharacterized protein</fullName>
    </submittedName>
</protein>
<evidence type="ECO:0000313" key="1">
    <source>
        <dbReference type="EMBL" id="MBC5850098.1"/>
    </source>
</evidence>
<accession>A0A9X0ULI3</accession>